<gene>
    <name evidence="1" type="ORF">SAMN05216552_102785</name>
</gene>
<dbReference type="Gene3D" id="3.30.1540.10">
    <property type="entry name" value="formyl-coa transferase, domain 3"/>
    <property type="match status" value="1"/>
</dbReference>
<evidence type="ECO:0000313" key="1">
    <source>
        <dbReference type="EMBL" id="SFV07991.1"/>
    </source>
</evidence>
<dbReference type="Pfam" id="PF02515">
    <property type="entry name" value="CoA_transf_3"/>
    <property type="match status" value="1"/>
</dbReference>
<dbReference type="GO" id="GO:0003824">
    <property type="term" value="F:catalytic activity"/>
    <property type="evidence" value="ECO:0007669"/>
    <property type="project" value="InterPro"/>
</dbReference>
<dbReference type="Proteomes" id="UP000199391">
    <property type="component" value="Unassembled WGS sequence"/>
</dbReference>
<dbReference type="InterPro" id="IPR050509">
    <property type="entry name" value="CoA-transferase_III"/>
</dbReference>
<dbReference type="InterPro" id="IPR003673">
    <property type="entry name" value="CoA-Trfase_fam_III"/>
</dbReference>
<sequence length="384" mass="40307">MSTNTLNPAARRGPLHGVRIVEFRGIGPAPFAGMLLADMGAEILQVAPPGQAAQMPVPEHKDPIWRGRSRLALDLKQPAARAALLDILPRVDIVIEGFRPGAMERMGLGPEQCLARNPAMVFGRMTGWGQDGPLAQAPSHDPNCLAITGALHSIGSADGAPVPPLNLVGDLGGGALYLAMGVLAALVHARASGQGQVVDAAMVDGVASLMGMVYAMRDHGIWSDQRGVNMLDGSCPFGSAYETADGKYMVAVSLEPPFYQALLKGLGLEQEELPAQYDRAGWPVLRRRFAEVFKTRTRAEWTAILEHANACVSPVLDMGEAVHHPHNQARGVFVGGEHPVPAAAPRFGATPTAHAAADLGPAAALLADWGVGKAEIALIIGSSQ</sequence>
<dbReference type="STRING" id="1035707.SAMN05216552_102785"/>
<dbReference type="InterPro" id="IPR044855">
    <property type="entry name" value="CoA-Trfase_III_dom3_sf"/>
</dbReference>
<keyword evidence="2" id="KW-1185">Reference proteome</keyword>
<organism evidence="1 2">
    <name type="scientific">Pseudoduganella namucuonensis</name>
    <dbReference type="NCBI Taxonomy" id="1035707"/>
    <lineage>
        <taxon>Bacteria</taxon>
        <taxon>Pseudomonadati</taxon>
        <taxon>Pseudomonadota</taxon>
        <taxon>Betaproteobacteria</taxon>
        <taxon>Burkholderiales</taxon>
        <taxon>Oxalobacteraceae</taxon>
        <taxon>Telluria group</taxon>
        <taxon>Pseudoduganella</taxon>
    </lineage>
</organism>
<evidence type="ECO:0000313" key="2">
    <source>
        <dbReference type="Proteomes" id="UP000199391"/>
    </source>
</evidence>
<protein>
    <submittedName>
        <fullName evidence="1">Alpha-methylacyl-CoA racemase</fullName>
    </submittedName>
</protein>
<accession>A0A1I7LE75</accession>
<dbReference type="PANTHER" id="PTHR48228">
    <property type="entry name" value="SUCCINYL-COA--D-CITRAMALATE COA-TRANSFERASE"/>
    <property type="match status" value="1"/>
</dbReference>
<proteinExistence type="predicted"/>
<dbReference type="RefSeq" id="WP_093558154.1">
    <property type="nucleotide sequence ID" value="NZ_FPBO01000027.1"/>
</dbReference>
<name>A0A1I7LE75_9BURK</name>
<dbReference type="EMBL" id="FPBO01000027">
    <property type="protein sequence ID" value="SFV07991.1"/>
    <property type="molecule type" value="Genomic_DNA"/>
</dbReference>
<dbReference type="PANTHER" id="PTHR48228:SF5">
    <property type="entry name" value="ALPHA-METHYLACYL-COA RACEMASE"/>
    <property type="match status" value="1"/>
</dbReference>
<dbReference type="OrthoDB" id="8523055at2"/>
<dbReference type="InterPro" id="IPR023606">
    <property type="entry name" value="CoA-Trfase_III_dom_1_sf"/>
</dbReference>
<dbReference type="AlphaFoldDB" id="A0A1I7LE75"/>
<reference evidence="2" key="1">
    <citation type="submission" date="2016-10" db="EMBL/GenBank/DDBJ databases">
        <authorList>
            <person name="Varghese N."/>
            <person name="Submissions S."/>
        </authorList>
    </citation>
    <scope>NUCLEOTIDE SEQUENCE [LARGE SCALE GENOMIC DNA]</scope>
    <source>
        <strain evidence="2">CGMCC 1.11014</strain>
    </source>
</reference>
<dbReference type="SUPFAM" id="SSF89796">
    <property type="entry name" value="CoA-transferase family III (CaiB/BaiF)"/>
    <property type="match status" value="1"/>
</dbReference>
<dbReference type="Gene3D" id="3.40.50.10540">
    <property type="entry name" value="Crotonobetainyl-coa:carnitine coa-transferase, domain 1"/>
    <property type="match status" value="1"/>
</dbReference>